<dbReference type="PANTHER" id="PTHR36698:SF3">
    <property type="entry name" value="ABC-TYPE TRANSPORT AUXILIARY LIPOPROTEIN COMPONENT DOMAIN-CONTAINING PROTEIN"/>
    <property type="match status" value="1"/>
</dbReference>
<dbReference type="EMBL" id="AECZ01000003">
    <property type="protein sequence ID" value="EFL52540.1"/>
    <property type="molecule type" value="Genomic_DNA"/>
</dbReference>
<reference evidence="2 3" key="1">
    <citation type="submission" date="2010-08" db="EMBL/GenBank/DDBJ databases">
        <title>The draft genome of Desulfovibrio fructosovorans JJ.</title>
        <authorList>
            <consortium name="US DOE Joint Genome Institute (JGI-PGF)"/>
            <person name="Lucas S."/>
            <person name="Copeland A."/>
            <person name="Lapidus A."/>
            <person name="Cheng J.-F."/>
            <person name="Bruce D."/>
            <person name="Goodwin L."/>
            <person name="Pitluck S."/>
            <person name="Land M.L."/>
            <person name="Hauser L."/>
            <person name="Chang Y.-J."/>
            <person name="Jeffries C."/>
            <person name="Wall J.D."/>
            <person name="Stahl D.A."/>
            <person name="Arkin A.P."/>
            <person name="Dehal P."/>
            <person name="Stolyar S.M."/>
            <person name="Hazen T.C."/>
            <person name="Woyke T.J."/>
        </authorList>
    </citation>
    <scope>NUCLEOTIDE SEQUENCE [LARGE SCALE GENOMIC DNA]</scope>
    <source>
        <strain evidence="2 3">JJ</strain>
    </source>
</reference>
<proteinExistence type="predicted"/>
<dbReference type="Proteomes" id="UP000006250">
    <property type="component" value="Unassembled WGS sequence"/>
</dbReference>
<dbReference type="InterPro" id="IPR003399">
    <property type="entry name" value="Mce/MlaD"/>
</dbReference>
<evidence type="ECO:0000259" key="1">
    <source>
        <dbReference type="Pfam" id="PF02470"/>
    </source>
</evidence>
<evidence type="ECO:0000313" key="3">
    <source>
        <dbReference type="Proteomes" id="UP000006250"/>
    </source>
</evidence>
<gene>
    <name evidence="2" type="ORF">DesfrDRAFT_0646</name>
</gene>
<dbReference type="eggNOG" id="COG1463">
    <property type="taxonomic scope" value="Bacteria"/>
</dbReference>
<dbReference type="RefSeq" id="WP_005991051.1">
    <property type="nucleotide sequence ID" value="NZ_AECZ01000003.1"/>
</dbReference>
<feature type="domain" description="Mce/MlaD" evidence="1">
    <location>
        <begin position="60"/>
        <end position="164"/>
    </location>
</feature>
<accession>E1JSQ7</accession>
<dbReference type="Pfam" id="PF02470">
    <property type="entry name" value="MlaD"/>
    <property type="match status" value="1"/>
</dbReference>
<dbReference type="STRING" id="596151.DesfrDRAFT_0646"/>
<evidence type="ECO:0000313" key="2">
    <source>
        <dbReference type="EMBL" id="EFL52540.1"/>
    </source>
</evidence>
<comment type="caution">
    <text evidence="2">The sequence shown here is derived from an EMBL/GenBank/DDBJ whole genome shotgun (WGS) entry which is preliminary data.</text>
</comment>
<name>E1JSQ7_SOLFR</name>
<dbReference type="PANTHER" id="PTHR36698">
    <property type="entry name" value="BLL5892 PROTEIN"/>
    <property type="match status" value="1"/>
</dbReference>
<protein>
    <submittedName>
        <fullName evidence="2">Mammalian cell entry related domain protein</fullName>
    </submittedName>
</protein>
<keyword evidence="3" id="KW-1185">Reference proteome</keyword>
<organism evidence="2 3">
    <name type="scientific">Solidesulfovibrio fructosivorans JJ]</name>
    <dbReference type="NCBI Taxonomy" id="596151"/>
    <lineage>
        <taxon>Bacteria</taxon>
        <taxon>Pseudomonadati</taxon>
        <taxon>Thermodesulfobacteriota</taxon>
        <taxon>Desulfovibrionia</taxon>
        <taxon>Desulfovibrionales</taxon>
        <taxon>Desulfovibrionaceae</taxon>
        <taxon>Solidesulfovibrio</taxon>
    </lineage>
</organism>
<sequence length="353" mass="37644">MKPAGGVSQRRRPPLFTMSAKANKTLIGLFVLGALALGLGAIVALGSGTLFTPKLRCIMFFPNSVSGLEVGAPVLFRGVPLGTVKGIRILADPEHLKFYIPVVVEILGGRVELSGPGPKRTVETLLQARDTSPADLLRLLIRKGLRAQLVTQSFVTGQLAIALDLMPDTPERLVGKSDLVEIPTVPSMFEKLTKTLEKLPLQELVDRLIGAVTGIEALVNSPQVKRMPAKIDTALTSATTMLEAVKSQVNPLAHMLEITLDAYSGLARNVDRRADGLAAAAISAMGSFDATLKDARGALGNFQKIVNANSPTVTDLNRALSEIARAARSIRELADFLERHPEALIQGKGGARK</sequence>
<dbReference type="AlphaFoldDB" id="E1JSQ7"/>